<organism evidence="6 7">
    <name type="scientific">Salinimonas iocasae</name>
    <dbReference type="NCBI Taxonomy" id="2572577"/>
    <lineage>
        <taxon>Bacteria</taxon>
        <taxon>Pseudomonadati</taxon>
        <taxon>Pseudomonadota</taxon>
        <taxon>Gammaproteobacteria</taxon>
        <taxon>Alteromonadales</taxon>
        <taxon>Alteromonadaceae</taxon>
        <taxon>Alteromonas/Salinimonas group</taxon>
        <taxon>Salinimonas</taxon>
    </lineage>
</organism>
<comment type="cofactor">
    <cofactor evidence="1">
        <name>pyridoxal 5'-phosphate</name>
        <dbReference type="ChEBI" id="CHEBI:597326"/>
    </cofactor>
</comment>
<proteinExistence type="inferred from homology"/>
<dbReference type="KEGG" id="salk:FBQ74_13550"/>
<dbReference type="PANTHER" id="PTHR48097:SF9">
    <property type="entry name" value="L-THREONINE ALDOLASE"/>
    <property type="match status" value="1"/>
</dbReference>
<dbReference type="InterPro" id="IPR015424">
    <property type="entry name" value="PyrdxlP-dep_Trfase"/>
</dbReference>
<dbReference type="Gene3D" id="3.40.640.10">
    <property type="entry name" value="Type I PLP-dependent aspartate aminotransferase-like (Major domain)"/>
    <property type="match status" value="1"/>
</dbReference>
<gene>
    <name evidence="6" type="ORF">FBQ74_13550</name>
</gene>
<dbReference type="InterPro" id="IPR015421">
    <property type="entry name" value="PyrdxlP-dep_Trfase_major"/>
</dbReference>
<evidence type="ECO:0000256" key="4">
    <source>
        <dbReference type="ARBA" id="ARBA00022898"/>
    </source>
</evidence>
<comment type="similarity">
    <text evidence="2">Belongs to the threonine aldolase family.</text>
</comment>
<comment type="subunit">
    <text evidence="3">Homotetramer.</text>
</comment>
<dbReference type="GO" id="GO:0006545">
    <property type="term" value="P:glycine biosynthetic process"/>
    <property type="evidence" value="ECO:0007669"/>
    <property type="project" value="TreeGrafter"/>
</dbReference>
<dbReference type="InterPro" id="IPR015422">
    <property type="entry name" value="PyrdxlP-dep_Trfase_small"/>
</dbReference>
<dbReference type="GO" id="GO:0005829">
    <property type="term" value="C:cytosol"/>
    <property type="evidence" value="ECO:0007669"/>
    <property type="project" value="TreeGrafter"/>
</dbReference>
<dbReference type="Proteomes" id="UP000304912">
    <property type="component" value="Chromosome"/>
</dbReference>
<feature type="domain" description="Aromatic amino acid beta-eliminating lyase/threonine aldolase" evidence="5">
    <location>
        <begin position="48"/>
        <end position="245"/>
    </location>
</feature>
<evidence type="ECO:0000313" key="7">
    <source>
        <dbReference type="Proteomes" id="UP000304912"/>
    </source>
</evidence>
<dbReference type="AlphaFoldDB" id="A0A5B7YFE8"/>
<sequence length="364" mass="40432">MPVSAQQKERYSQLTKQSVATIHRSYQVSIEDELKCLSDYAQPEDSRDVYGRGGIAQAFEADVARLFGKPDALFLPTGTLAQNVAMRCYSENTSRHAVALHPTSHLLLHEHNAIEALWGLRVKTVGRPDTVVVSADLDKLDATDICALIIETPMRELGGVMPDWETLVSIRHWCDANQVALHMDGARVWQTTVFYQRNLQEIASLFDSLYVSFYKDLNGISGAALLADSWLIDDARVWARRAGGNPVSLYPEVLAARYGLEKFGDKMTGFISYANTLGRQLAHAGFTVCPQTVQAAMFHLKIPSESKNIAEKILEYAARTGIVVLPLPRSETDNYCICEISIGDQAVRHPPEFWVGHIASCLHD</sequence>
<dbReference type="OrthoDB" id="9774495at2"/>
<dbReference type="GO" id="GO:0008732">
    <property type="term" value="F:L-allo-threonine aldolase activity"/>
    <property type="evidence" value="ECO:0007669"/>
    <property type="project" value="TreeGrafter"/>
</dbReference>
<name>A0A5B7YFE8_9ALTE</name>
<reference evidence="6 7" key="1">
    <citation type="submission" date="2019-04" db="EMBL/GenBank/DDBJ databases">
        <title>Salinimonas iocasae sp. nov., a halophilic bacterium isolated from the outer tube casing of tubeworms in Okinawa Trough.</title>
        <authorList>
            <person name="Zhang H."/>
            <person name="Wang H."/>
            <person name="Li C."/>
        </authorList>
    </citation>
    <scope>NUCLEOTIDE SEQUENCE [LARGE SCALE GENOMIC DNA]</scope>
    <source>
        <strain evidence="6 7">KX18D6</strain>
    </source>
</reference>
<keyword evidence="7" id="KW-1185">Reference proteome</keyword>
<evidence type="ECO:0000256" key="3">
    <source>
        <dbReference type="ARBA" id="ARBA00011881"/>
    </source>
</evidence>
<evidence type="ECO:0000256" key="2">
    <source>
        <dbReference type="ARBA" id="ARBA00006966"/>
    </source>
</evidence>
<dbReference type="EMBL" id="CP039852">
    <property type="protein sequence ID" value="QCZ94427.1"/>
    <property type="molecule type" value="Genomic_DNA"/>
</dbReference>
<dbReference type="InterPro" id="IPR001597">
    <property type="entry name" value="ArAA_b-elim_lyase/Thr_aldolase"/>
</dbReference>
<evidence type="ECO:0000259" key="5">
    <source>
        <dbReference type="Pfam" id="PF01212"/>
    </source>
</evidence>
<keyword evidence="4" id="KW-0663">Pyridoxal phosphate</keyword>
<dbReference type="Gene3D" id="3.90.1150.10">
    <property type="entry name" value="Aspartate Aminotransferase, domain 1"/>
    <property type="match status" value="1"/>
</dbReference>
<dbReference type="PANTHER" id="PTHR48097">
    <property type="entry name" value="L-THREONINE ALDOLASE-RELATED"/>
    <property type="match status" value="1"/>
</dbReference>
<evidence type="ECO:0000313" key="6">
    <source>
        <dbReference type="EMBL" id="QCZ94427.1"/>
    </source>
</evidence>
<dbReference type="Pfam" id="PF01212">
    <property type="entry name" value="Beta_elim_lyase"/>
    <property type="match status" value="1"/>
</dbReference>
<dbReference type="SUPFAM" id="SSF53383">
    <property type="entry name" value="PLP-dependent transferases"/>
    <property type="match status" value="1"/>
</dbReference>
<accession>A0A5B7YFE8</accession>
<dbReference type="RefSeq" id="WP_139757166.1">
    <property type="nucleotide sequence ID" value="NZ_CP039852.1"/>
</dbReference>
<protein>
    <submittedName>
        <fullName evidence="6">Threonine aldolase</fullName>
    </submittedName>
</protein>
<evidence type="ECO:0000256" key="1">
    <source>
        <dbReference type="ARBA" id="ARBA00001933"/>
    </source>
</evidence>
<dbReference type="GO" id="GO:0006567">
    <property type="term" value="P:L-threonine catabolic process"/>
    <property type="evidence" value="ECO:0007669"/>
    <property type="project" value="TreeGrafter"/>
</dbReference>